<keyword evidence="1" id="KW-1133">Transmembrane helix</keyword>
<keyword evidence="1" id="KW-0812">Transmembrane</keyword>
<comment type="caution">
    <text evidence="3">The sequence shown here is derived from an EMBL/GenBank/DDBJ whole genome shotgun (WGS) entry which is preliminary data.</text>
</comment>
<sequence length="328" mass="36479">MAHAISDNTPLNDAESTSTNALDIEKELGYWLDNSKPKTEPNVKERLECFAKTGHSMAGFQLQSANLVDVDLVNRGSKTGHNLSDADFYRANLTHAHMFKINLRGASLMKAKLVSANLHCADLENCNLLGADFTNAKLENINWGDHILQENKAVQAEKAGDKDKAHMLYQEAEEVYRNVRKACENQGLFESAGKFFYREMTMRRRQLPVFSPHRVLSKTVDLFCGYGEKPLRVVGFSLTLIALCACLYFLFGIEEDGGVTGLNTSLGLWENLRQFGGCLYFSVVTFTTLGYGDITPLGMARPIAAIEAFSGSFTMALFVVVFVKKMTR</sequence>
<dbReference type="PANTHER" id="PTHR14136:SF17">
    <property type="entry name" value="BTB_POZ DOMAIN-CONTAINING PROTEIN KCTD9"/>
    <property type="match status" value="1"/>
</dbReference>
<reference evidence="3 4" key="1">
    <citation type="submission" date="2020-07" db="EMBL/GenBank/DDBJ databases">
        <title>Endozoicomonas sp. nov., isolated from sediment.</title>
        <authorList>
            <person name="Gu T."/>
        </authorList>
    </citation>
    <scope>NUCLEOTIDE SEQUENCE [LARGE SCALE GENOMIC DNA]</scope>
    <source>
        <strain evidence="3 4">SM1973</strain>
    </source>
</reference>
<feature type="transmembrane region" description="Helical" evidence="1">
    <location>
        <begin position="303"/>
        <end position="323"/>
    </location>
</feature>
<dbReference type="InterPro" id="IPR013099">
    <property type="entry name" value="K_chnl_dom"/>
</dbReference>
<protein>
    <submittedName>
        <fullName evidence="3">Pentapeptide repeat-containing protein</fullName>
    </submittedName>
</protein>
<feature type="transmembrane region" description="Helical" evidence="1">
    <location>
        <begin position="233"/>
        <end position="251"/>
    </location>
</feature>
<dbReference type="AlphaFoldDB" id="A0A853I6F7"/>
<evidence type="ECO:0000313" key="3">
    <source>
        <dbReference type="EMBL" id="NYZ67222.1"/>
    </source>
</evidence>
<dbReference type="SUPFAM" id="SSF81324">
    <property type="entry name" value="Voltage-gated potassium channels"/>
    <property type="match status" value="1"/>
</dbReference>
<keyword evidence="1" id="KW-0472">Membrane</keyword>
<evidence type="ECO:0000313" key="4">
    <source>
        <dbReference type="Proteomes" id="UP000569732"/>
    </source>
</evidence>
<dbReference type="Proteomes" id="UP000569732">
    <property type="component" value="Unassembled WGS sequence"/>
</dbReference>
<dbReference type="SUPFAM" id="SSF141571">
    <property type="entry name" value="Pentapeptide repeat-like"/>
    <property type="match status" value="1"/>
</dbReference>
<evidence type="ECO:0000259" key="2">
    <source>
        <dbReference type="Pfam" id="PF07885"/>
    </source>
</evidence>
<dbReference type="RefSeq" id="WP_180569245.1">
    <property type="nucleotide sequence ID" value="NZ_JACCKB010000022.1"/>
</dbReference>
<accession>A0A853I6F7</accession>
<proteinExistence type="predicted"/>
<dbReference type="InterPro" id="IPR001646">
    <property type="entry name" value="5peptide_repeat"/>
</dbReference>
<gene>
    <name evidence="3" type="ORF">H0A36_14485</name>
</gene>
<keyword evidence="4" id="KW-1185">Reference proteome</keyword>
<feature type="domain" description="Potassium channel" evidence="2">
    <location>
        <begin position="243"/>
        <end position="327"/>
    </location>
</feature>
<dbReference type="Gene3D" id="2.160.20.80">
    <property type="entry name" value="E3 ubiquitin-protein ligase SopA"/>
    <property type="match status" value="1"/>
</dbReference>
<dbReference type="Gene3D" id="1.10.287.70">
    <property type="match status" value="1"/>
</dbReference>
<dbReference type="Pfam" id="PF00805">
    <property type="entry name" value="Pentapeptide"/>
    <property type="match status" value="2"/>
</dbReference>
<dbReference type="Pfam" id="PF07885">
    <property type="entry name" value="Ion_trans_2"/>
    <property type="match status" value="1"/>
</dbReference>
<dbReference type="InterPro" id="IPR051082">
    <property type="entry name" value="Pentapeptide-BTB/POZ_domain"/>
</dbReference>
<dbReference type="PANTHER" id="PTHR14136">
    <property type="entry name" value="BTB_POZ DOMAIN-CONTAINING PROTEIN KCTD9"/>
    <property type="match status" value="1"/>
</dbReference>
<organism evidence="3 4">
    <name type="scientific">Spartinivicinus marinus</name>
    <dbReference type="NCBI Taxonomy" id="2994442"/>
    <lineage>
        <taxon>Bacteria</taxon>
        <taxon>Pseudomonadati</taxon>
        <taxon>Pseudomonadota</taxon>
        <taxon>Gammaproteobacteria</taxon>
        <taxon>Oceanospirillales</taxon>
        <taxon>Zooshikellaceae</taxon>
        <taxon>Spartinivicinus</taxon>
    </lineage>
</organism>
<evidence type="ECO:0000256" key="1">
    <source>
        <dbReference type="SAM" id="Phobius"/>
    </source>
</evidence>
<dbReference type="EMBL" id="JACCKB010000022">
    <property type="protein sequence ID" value="NYZ67222.1"/>
    <property type="molecule type" value="Genomic_DNA"/>
</dbReference>
<name>A0A853I6F7_9GAMM</name>